<dbReference type="Proteomes" id="UP000270924">
    <property type="component" value="Unassembled WGS sequence"/>
</dbReference>
<dbReference type="AlphaFoldDB" id="A0A3P7E6Q4"/>
<keyword evidence="5 6" id="KW-0472">Membrane</keyword>
<dbReference type="InParanoid" id="A0A3P7E6Q4"/>
<gene>
    <name evidence="7" type="ORF">WBA_LOCUS8452</name>
</gene>
<evidence type="ECO:0000256" key="1">
    <source>
        <dbReference type="ARBA" id="ARBA00004141"/>
    </source>
</evidence>
<feature type="transmembrane region" description="Helical" evidence="6">
    <location>
        <begin position="20"/>
        <end position="46"/>
    </location>
</feature>
<dbReference type="OrthoDB" id="340608at2759"/>
<evidence type="ECO:0000256" key="5">
    <source>
        <dbReference type="ARBA" id="ARBA00023136"/>
    </source>
</evidence>
<organism evidence="7 8">
    <name type="scientific">Wuchereria bancrofti</name>
    <dbReference type="NCBI Taxonomy" id="6293"/>
    <lineage>
        <taxon>Eukaryota</taxon>
        <taxon>Metazoa</taxon>
        <taxon>Ecdysozoa</taxon>
        <taxon>Nematoda</taxon>
        <taxon>Chromadorea</taxon>
        <taxon>Rhabditida</taxon>
        <taxon>Spirurina</taxon>
        <taxon>Spiruromorpha</taxon>
        <taxon>Filarioidea</taxon>
        <taxon>Onchocercidae</taxon>
        <taxon>Wuchereria</taxon>
    </lineage>
</organism>
<keyword evidence="3 6" id="KW-0812">Transmembrane</keyword>
<protein>
    <recommendedName>
        <fullName evidence="9">Transmembrane protein 30A</fullName>
    </recommendedName>
</protein>
<dbReference type="EMBL" id="UYWW01007050">
    <property type="protein sequence ID" value="VDM15066.1"/>
    <property type="molecule type" value="Genomic_DNA"/>
</dbReference>
<evidence type="ECO:0000256" key="6">
    <source>
        <dbReference type="SAM" id="Phobius"/>
    </source>
</evidence>
<evidence type="ECO:0000313" key="8">
    <source>
        <dbReference type="Proteomes" id="UP000270924"/>
    </source>
</evidence>
<dbReference type="GO" id="GO:0005886">
    <property type="term" value="C:plasma membrane"/>
    <property type="evidence" value="ECO:0007669"/>
    <property type="project" value="TreeGrafter"/>
</dbReference>
<comment type="similarity">
    <text evidence="2">Belongs to the CDC50/LEM3 family.</text>
</comment>
<evidence type="ECO:0008006" key="9">
    <source>
        <dbReference type="Google" id="ProtNLM"/>
    </source>
</evidence>
<comment type="subcellular location">
    <subcellularLocation>
        <location evidence="1">Membrane</location>
        <topology evidence="1">Multi-pass membrane protein</topology>
    </subcellularLocation>
</comment>
<evidence type="ECO:0000256" key="3">
    <source>
        <dbReference type="ARBA" id="ARBA00022692"/>
    </source>
</evidence>
<keyword evidence="4 6" id="KW-1133">Transmembrane helix</keyword>
<accession>A0A3P7E6Q4</accession>
<proteinExistence type="inferred from homology"/>
<reference evidence="7 8" key="1">
    <citation type="submission" date="2018-11" db="EMBL/GenBank/DDBJ databases">
        <authorList>
            <consortium name="Pathogen Informatics"/>
        </authorList>
    </citation>
    <scope>NUCLEOTIDE SEQUENCE [LARGE SCALE GENOMIC DNA]</scope>
</reference>
<dbReference type="GO" id="GO:0005783">
    <property type="term" value="C:endoplasmic reticulum"/>
    <property type="evidence" value="ECO:0007669"/>
    <property type="project" value="TreeGrafter"/>
</dbReference>
<dbReference type="GO" id="GO:0005794">
    <property type="term" value="C:Golgi apparatus"/>
    <property type="evidence" value="ECO:0007669"/>
    <property type="project" value="TreeGrafter"/>
</dbReference>
<keyword evidence="8" id="KW-1185">Reference proteome</keyword>
<dbReference type="PANTHER" id="PTHR10926">
    <property type="entry name" value="CELL CYCLE CONTROL PROTEIN 50"/>
    <property type="match status" value="1"/>
</dbReference>
<dbReference type="Pfam" id="PF03381">
    <property type="entry name" value="CDC50"/>
    <property type="match status" value="1"/>
</dbReference>
<evidence type="ECO:0000256" key="4">
    <source>
        <dbReference type="ARBA" id="ARBA00022989"/>
    </source>
</evidence>
<sequence>MAQLADTKLRQQKLPAWQPILTASTVIPTVFGIGIVFLPIGVALLLKLVFIVVKESITDYTSCSAPTHESCEFLIKLDSDFQGDVYFYYALDNYFQNHR</sequence>
<evidence type="ECO:0000256" key="2">
    <source>
        <dbReference type="ARBA" id="ARBA00009457"/>
    </source>
</evidence>
<evidence type="ECO:0000313" key="7">
    <source>
        <dbReference type="EMBL" id="VDM15066.1"/>
    </source>
</evidence>
<dbReference type="PANTHER" id="PTHR10926:SF0">
    <property type="entry name" value="CDC50, ISOFORM A"/>
    <property type="match status" value="1"/>
</dbReference>
<dbReference type="InterPro" id="IPR005045">
    <property type="entry name" value="CDC50/LEM3_fam"/>
</dbReference>
<name>A0A3P7E6Q4_WUCBA</name>
<feature type="non-terminal residue" evidence="7">
    <location>
        <position position="99"/>
    </location>
</feature>